<evidence type="ECO:0000256" key="1">
    <source>
        <dbReference type="SAM" id="MobiDB-lite"/>
    </source>
</evidence>
<sequence length="103" mass="11088">MPTYQWLWDLREWAVAEECRVKKVRLDEHAKRDLKLSGEMRDSVTADDQGVDADRGSSETSGDASGGAENCEGKRVRLSAEGSACAAGGVRGGGLYLLRVGSE</sequence>
<dbReference type="Proteomes" id="UP001066276">
    <property type="component" value="Chromosome 11"/>
</dbReference>
<dbReference type="EMBL" id="JANPWB010000015">
    <property type="protein sequence ID" value="KAJ1089661.1"/>
    <property type="molecule type" value="Genomic_DNA"/>
</dbReference>
<evidence type="ECO:0000313" key="2">
    <source>
        <dbReference type="EMBL" id="KAJ1089661.1"/>
    </source>
</evidence>
<keyword evidence="3" id="KW-1185">Reference proteome</keyword>
<proteinExistence type="predicted"/>
<comment type="caution">
    <text evidence="2">The sequence shown here is derived from an EMBL/GenBank/DDBJ whole genome shotgun (WGS) entry which is preliminary data.</text>
</comment>
<protein>
    <submittedName>
        <fullName evidence="2">Uncharacterized protein</fullName>
    </submittedName>
</protein>
<accession>A0AAV7LDF4</accession>
<reference evidence="2" key="1">
    <citation type="journal article" date="2022" name="bioRxiv">
        <title>Sequencing and chromosome-scale assembly of the giantPleurodeles waltlgenome.</title>
        <authorList>
            <person name="Brown T."/>
            <person name="Elewa A."/>
            <person name="Iarovenko S."/>
            <person name="Subramanian E."/>
            <person name="Araus A.J."/>
            <person name="Petzold A."/>
            <person name="Susuki M."/>
            <person name="Suzuki K.-i.T."/>
            <person name="Hayashi T."/>
            <person name="Toyoda A."/>
            <person name="Oliveira C."/>
            <person name="Osipova E."/>
            <person name="Leigh N.D."/>
            <person name="Simon A."/>
            <person name="Yun M.H."/>
        </authorList>
    </citation>
    <scope>NUCLEOTIDE SEQUENCE</scope>
    <source>
        <strain evidence="2">20211129_DDA</strain>
        <tissue evidence="2">Liver</tissue>
    </source>
</reference>
<evidence type="ECO:0000313" key="3">
    <source>
        <dbReference type="Proteomes" id="UP001066276"/>
    </source>
</evidence>
<gene>
    <name evidence="2" type="ORF">NDU88_002809</name>
</gene>
<feature type="region of interest" description="Disordered" evidence="1">
    <location>
        <begin position="36"/>
        <end position="71"/>
    </location>
</feature>
<name>A0AAV7LDF4_PLEWA</name>
<organism evidence="2 3">
    <name type="scientific">Pleurodeles waltl</name>
    <name type="common">Iberian ribbed newt</name>
    <dbReference type="NCBI Taxonomy" id="8319"/>
    <lineage>
        <taxon>Eukaryota</taxon>
        <taxon>Metazoa</taxon>
        <taxon>Chordata</taxon>
        <taxon>Craniata</taxon>
        <taxon>Vertebrata</taxon>
        <taxon>Euteleostomi</taxon>
        <taxon>Amphibia</taxon>
        <taxon>Batrachia</taxon>
        <taxon>Caudata</taxon>
        <taxon>Salamandroidea</taxon>
        <taxon>Salamandridae</taxon>
        <taxon>Pleurodelinae</taxon>
        <taxon>Pleurodeles</taxon>
    </lineage>
</organism>
<dbReference type="AlphaFoldDB" id="A0AAV7LDF4"/>